<accession>A0ACC0WNU4</accession>
<protein>
    <submittedName>
        <fullName evidence="1">Uncharacterized protein</fullName>
    </submittedName>
</protein>
<evidence type="ECO:0000313" key="2">
    <source>
        <dbReference type="Proteomes" id="UP001163321"/>
    </source>
</evidence>
<dbReference type="EMBL" id="CM047589">
    <property type="protein sequence ID" value="KAI9920052.1"/>
    <property type="molecule type" value="Genomic_DNA"/>
</dbReference>
<sequence>MCSSSIATLVLAMILIPMFDSNAKFPIEDICFVSASTSFLEYSNLLRLLNDGFMSLSGGLENLPICRLLGRASGAVLTISSNRIRDDKSERMGWGRRCG</sequence>
<dbReference type="Proteomes" id="UP001163321">
    <property type="component" value="Chromosome 10"/>
</dbReference>
<keyword evidence="2" id="KW-1185">Reference proteome</keyword>
<comment type="caution">
    <text evidence="1">The sequence shown here is derived from an EMBL/GenBank/DDBJ whole genome shotgun (WGS) entry which is preliminary data.</text>
</comment>
<organism evidence="1 2">
    <name type="scientific">Peronosclerospora sorghi</name>
    <dbReference type="NCBI Taxonomy" id="230839"/>
    <lineage>
        <taxon>Eukaryota</taxon>
        <taxon>Sar</taxon>
        <taxon>Stramenopiles</taxon>
        <taxon>Oomycota</taxon>
        <taxon>Peronosporomycetes</taxon>
        <taxon>Peronosporales</taxon>
        <taxon>Peronosporaceae</taxon>
        <taxon>Peronosclerospora</taxon>
    </lineage>
</organism>
<proteinExistence type="predicted"/>
<gene>
    <name evidence="1" type="ORF">PsorP6_015542</name>
</gene>
<reference evidence="1 2" key="1">
    <citation type="journal article" date="2022" name="bioRxiv">
        <title>The genome of the oomycete Peronosclerospora sorghi, a cosmopolitan pathogen of maize and sorghum, is inflated with dispersed pseudogenes.</title>
        <authorList>
            <person name="Fletcher K."/>
            <person name="Martin F."/>
            <person name="Isakeit T."/>
            <person name="Cavanaugh K."/>
            <person name="Magill C."/>
            <person name="Michelmore R."/>
        </authorList>
    </citation>
    <scope>NUCLEOTIDE SEQUENCE [LARGE SCALE GENOMIC DNA]</scope>
    <source>
        <strain evidence="1">P6</strain>
    </source>
</reference>
<name>A0ACC0WNU4_9STRA</name>
<evidence type="ECO:0000313" key="1">
    <source>
        <dbReference type="EMBL" id="KAI9920052.1"/>
    </source>
</evidence>